<evidence type="ECO:0000313" key="3">
    <source>
        <dbReference type="EMBL" id="CAG6617483.1"/>
    </source>
</evidence>
<dbReference type="GO" id="GO:0042393">
    <property type="term" value="F:histone binding"/>
    <property type="evidence" value="ECO:0007669"/>
    <property type="project" value="TreeGrafter"/>
</dbReference>
<feature type="region of interest" description="Disordered" evidence="1">
    <location>
        <begin position="1"/>
        <end position="113"/>
    </location>
</feature>
<evidence type="ECO:0000259" key="2">
    <source>
        <dbReference type="PROSITE" id="PS50172"/>
    </source>
</evidence>
<dbReference type="GO" id="GO:0045944">
    <property type="term" value="P:positive regulation of transcription by RNA polymerase II"/>
    <property type="evidence" value="ECO:0007669"/>
    <property type="project" value="TreeGrafter"/>
</dbReference>
<dbReference type="Pfam" id="PF18428">
    <property type="entry name" value="BRCT_3"/>
    <property type="match status" value="1"/>
</dbReference>
<accession>A0A8D8PY16</accession>
<evidence type="ECO:0000256" key="1">
    <source>
        <dbReference type="SAM" id="MobiDB-lite"/>
    </source>
</evidence>
<feature type="region of interest" description="Disordered" evidence="1">
    <location>
        <begin position="153"/>
        <end position="173"/>
    </location>
</feature>
<feature type="compositionally biased region" description="Basic and acidic residues" evidence="1">
    <location>
        <begin position="155"/>
        <end position="169"/>
    </location>
</feature>
<dbReference type="GO" id="GO:0000077">
    <property type="term" value="P:DNA damage checkpoint signaling"/>
    <property type="evidence" value="ECO:0007669"/>
    <property type="project" value="TreeGrafter"/>
</dbReference>
<feature type="domain" description="BRCT" evidence="2">
    <location>
        <begin position="179"/>
        <end position="285"/>
    </location>
</feature>
<dbReference type="PROSITE" id="PS50172">
    <property type="entry name" value="BRCT"/>
    <property type="match status" value="1"/>
</dbReference>
<sequence length="427" mass="47564">MEPKARPSASVGSANKSRKKVLEEKVDNRGNQGGTRARAACSKRIFTEDTKGPKSRAAAVANSRTPCKSSSGMSSGSPPVKRRRKSKGAASGVCDADLSQPSCSKYNPTDTENTFRPTWHADINVTEYCPSSDSEYDLHSIDMGGYDIEFVESETEQKQDTSSDLDKGSNRTCGPIPGPGHDLFSGYVFVVSHASEGPVTMLESDGNLSDQQFAELSTKFPFRRRRLERQLTKGGGTVYPSLNLVPHEKLDNCLLITNRPSKTCNFILALAMRVPVLHYYYVIQCCITKSHIRRHRLPEMCSGYSLEEKCLQDRNLTSANILGEYFIVVAMSAKRHALVFWEKVLKFAGASVKQWHPKYNWDGLPSISSNMIVAILVDDDIPEEVLAQPYDRILPVWIIQSLIHAKARDFDAHPDYRPKGMNTSETY</sequence>
<dbReference type="InterPro" id="IPR047250">
    <property type="entry name" value="BRCT_p53bp1-like_rpt2"/>
</dbReference>
<feature type="compositionally biased region" description="Polar residues" evidence="1">
    <location>
        <begin position="99"/>
        <end position="113"/>
    </location>
</feature>
<dbReference type="InterPro" id="IPR001357">
    <property type="entry name" value="BRCT_dom"/>
</dbReference>
<dbReference type="InterPro" id="IPR047252">
    <property type="entry name" value="TP53BP1-like"/>
</dbReference>
<name>A0A8D8PY16_9HEMI</name>
<dbReference type="AlphaFoldDB" id="A0A8D8PY16"/>
<dbReference type="Gene3D" id="3.40.50.10190">
    <property type="entry name" value="BRCT domain"/>
    <property type="match status" value="2"/>
</dbReference>
<dbReference type="EMBL" id="HBUF01038960">
    <property type="protein sequence ID" value="CAG6617483.1"/>
    <property type="molecule type" value="Transcribed_RNA"/>
</dbReference>
<dbReference type="CDD" id="cd17724">
    <property type="entry name" value="BRCT_p53bp1_rpt2"/>
    <property type="match status" value="1"/>
</dbReference>
<proteinExistence type="predicted"/>
<dbReference type="GO" id="GO:0005634">
    <property type="term" value="C:nucleus"/>
    <property type="evidence" value="ECO:0007669"/>
    <property type="project" value="TreeGrafter"/>
</dbReference>
<organism evidence="3">
    <name type="scientific">Cacopsylla melanoneura</name>
    <dbReference type="NCBI Taxonomy" id="428564"/>
    <lineage>
        <taxon>Eukaryota</taxon>
        <taxon>Metazoa</taxon>
        <taxon>Ecdysozoa</taxon>
        <taxon>Arthropoda</taxon>
        <taxon>Hexapoda</taxon>
        <taxon>Insecta</taxon>
        <taxon>Pterygota</taxon>
        <taxon>Neoptera</taxon>
        <taxon>Paraneoptera</taxon>
        <taxon>Hemiptera</taxon>
        <taxon>Sternorrhyncha</taxon>
        <taxon>Psylloidea</taxon>
        <taxon>Psyllidae</taxon>
        <taxon>Psyllinae</taxon>
        <taxon>Cacopsylla</taxon>
    </lineage>
</organism>
<dbReference type="PANTHER" id="PTHR15321:SF3">
    <property type="entry name" value="TP53-BINDING PROTEIN 1"/>
    <property type="match status" value="1"/>
</dbReference>
<reference evidence="3" key="1">
    <citation type="submission" date="2021-05" db="EMBL/GenBank/DDBJ databases">
        <authorList>
            <person name="Alioto T."/>
            <person name="Alioto T."/>
            <person name="Gomez Garrido J."/>
        </authorList>
    </citation>
    <scope>NUCLEOTIDE SEQUENCE</scope>
</reference>
<dbReference type="PANTHER" id="PTHR15321">
    <property type="entry name" value="TUMOR SUPPRESSOR P53-BINDING PROTEIN 1"/>
    <property type="match status" value="1"/>
</dbReference>
<protein>
    <submittedName>
        <fullName evidence="3">Tumor suppressor p53-binding protein 1</fullName>
    </submittedName>
</protein>
<dbReference type="InterPro" id="IPR036420">
    <property type="entry name" value="BRCT_dom_sf"/>
</dbReference>
<dbReference type="SUPFAM" id="SSF52113">
    <property type="entry name" value="BRCT domain"/>
    <property type="match status" value="2"/>
</dbReference>